<evidence type="ECO:0008006" key="4">
    <source>
        <dbReference type="Google" id="ProtNLM"/>
    </source>
</evidence>
<sequence length="399" mass="43823">MDDVLRLCLSTHFIMAAKFVLPLLSVFVFYAIFYFAEINGANKLVFESIEARKLPSVDASLRTVYTGIAPLDELLTVLTVFFWPTTDGSNVSLLVHSIGFSGTFGAAWVLVSLEAWRRGNAWTLAAFPMVLGLLAQVMTFAFATPLYCAIQLFTSVTAVTPNAENIRVPRAVLKALPWVFVVGFMVPSALLVVPVSETVSTDLKQLFIAAWHPWPGYVSILLTTAHVIFSPFTKLDRAVEGGRATLHSLRWVYAFAFGLAAITHLISWIIPLAAVAEPRLFKEEYLEALHPLAVFAIPKPWETPVPVESVGAGVHAFLRWDYLIGSAGVLVWATSLYRTAHRVVYGRSGCVGLFVKIVLLTALTGPVAAAVELIWERDELIINELGGVKRVAPAQKKRL</sequence>
<feature type="transmembrane region" description="Helical" evidence="1">
    <location>
        <begin position="175"/>
        <end position="194"/>
    </location>
</feature>
<feature type="transmembrane region" description="Helical" evidence="1">
    <location>
        <begin position="322"/>
        <end position="339"/>
    </location>
</feature>
<feature type="transmembrane region" description="Helical" evidence="1">
    <location>
        <begin position="93"/>
        <end position="113"/>
    </location>
</feature>
<name>A0ABR4L8Z1_9EURO</name>
<dbReference type="Proteomes" id="UP001610432">
    <property type="component" value="Unassembled WGS sequence"/>
</dbReference>
<feature type="transmembrane region" description="Helical" evidence="1">
    <location>
        <begin position="351"/>
        <end position="375"/>
    </location>
</feature>
<evidence type="ECO:0000313" key="2">
    <source>
        <dbReference type="EMBL" id="KAL2859932.1"/>
    </source>
</evidence>
<keyword evidence="1" id="KW-1133">Transmembrane helix</keyword>
<feature type="transmembrane region" description="Helical" evidence="1">
    <location>
        <begin position="12"/>
        <end position="36"/>
    </location>
</feature>
<dbReference type="GeneID" id="98145709"/>
<feature type="transmembrane region" description="Helical" evidence="1">
    <location>
        <begin position="214"/>
        <end position="232"/>
    </location>
</feature>
<evidence type="ECO:0000256" key="1">
    <source>
        <dbReference type="SAM" id="Phobius"/>
    </source>
</evidence>
<dbReference type="RefSeq" id="XP_070880488.1">
    <property type="nucleotide sequence ID" value="XM_071030637.1"/>
</dbReference>
<keyword evidence="3" id="KW-1185">Reference proteome</keyword>
<organism evidence="2 3">
    <name type="scientific">Aspergillus lucknowensis</name>
    <dbReference type="NCBI Taxonomy" id="176173"/>
    <lineage>
        <taxon>Eukaryota</taxon>
        <taxon>Fungi</taxon>
        <taxon>Dikarya</taxon>
        <taxon>Ascomycota</taxon>
        <taxon>Pezizomycotina</taxon>
        <taxon>Eurotiomycetes</taxon>
        <taxon>Eurotiomycetidae</taxon>
        <taxon>Eurotiales</taxon>
        <taxon>Aspergillaceae</taxon>
        <taxon>Aspergillus</taxon>
        <taxon>Aspergillus subgen. Nidulantes</taxon>
    </lineage>
</organism>
<accession>A0ABR4L8Z1</accession>
<proteinExistence type="predicted"/>
<comment type="caution">
    <text evidence="2">The sequence shown here is derived from an EMBL/GenBank/DDBJ whole genome shotgun (WGS) entry which is preliminary data.</text>
</comment>
<keyword evidence="1" id="KW-0812">Transmembrane</keyword>
<protein>
    <recommendedName>
        <fullName evidence="4">AtmA protein</fullName>
    </recommendedName>
</protein>
<evidence type="ECO:0000313" key="3">
    <source>
        <dbReference type="Proteomes" id="UP001610432"/>
    </source>
</evidence>
<keyword evidence="1" id="KW-0472">Membrane</keyword>
<gene>
    <name evidence="2" type="ORF">BJX67DRAFT_368520</name>
</gene>
<reference evidence="2 3" key="1">
    <citation type="submission" date="2024-07" db="EMBL/GenBank/DDBJ databases">
        <title>Section-level genome sequencing and comparative genomics of Aspergillus sections Usti and Cavernicolus.</title>
        <authorList>
            <consortium name="Lawrence Berkeley National Laboratory"/>
            <person name="Nybo J.L."/>
            <person name="Vesth T.C."/>
            <person name="Theobald S."/>
            <person name="Frisvad J.C."/>
            <person name="Larsen T.O."/>
            <person name="Kjaerboelling I."/>
            <person name="Rothschild-Mancinelli K."/>
            <person name="Lyhne E.K."/>
            <person name="Kogle M.E."/>
            <person name="Barry K."/>
            <person name="Clum A."/>
            <person name="Na H."/>
            <person name="Ledsgaard L."/>
            <person name="Lin J."/>
            <person name="Lipzen A."/>
            <person name="Kuo A."/>
            <person name="Riley R."/>
            <person name="Mondo S."/>
            <person name="Labutti K."/>
            <person name="Haridas S."/>
            <person name="Pangalinan J."/>
            <person name="Salamov A.A."/>
            <person name="Simmons B.A."/>
            <person name="Magnuson J.K."/>
            <person name="Chen J."/>
            <person name="Drula E."/>
            <person name="Henrissat B."/>
            <person name="Wiebenga A."/>
            <person name="Lubbers R.J."/>
            <person name="Gomes A.C."/>
            <person name="Macurrencykelacurrency M.R."/>
            <person name="Stajich J."/>
            <person name="Grigoriev I.V."/>
            <person name="Mortensen U.H."/>
            <person name="De Vries R.P."/>
            <person name="Baker S.E."/>
            <person name="Andersen M.R."/>
        </authorList>
    </citation>
    <scope>NUCLEOTIDE SEQUENCE [LARGE SCALE GENOMIC DNA]</scope>
    <source>
        <strain evidence="2 3">CBS 449.75</strain>
    </source>
</reference>
<dbReference type="EMBL" id="JBFXLQ010000094">
    <property type="protein sequence ID" value="KAL2859932.1"/>
    <property type="molecule type" value="Genomic_DNA"/>
</dbReference>
<feature type="transmembrane region" description="Helical" evidence="1">
    <location>
        <begin position="252"/>
        <end position="276"/>
    </location>
</feature>